<evidence type="ECO:0000256" key="1">
    <source>
        <dbReference type="ARBA" id="ARBA00004370"/>
    </source>
</evidence>
<dbReference type="HOGENOM" id="CLU_015325_0_3_1"/>
<organism evidence="9 10">
    <name type="scientific">Lottia gigantea</name>
    <name type="common">Giant owl limpet</name>
    <dbReference type="NCBI Taxonomy" id="225164"/>
    <lineage>
        <taxon>Eukaryota</taxon>
        <taxon>Metazoa</taxon>
        <taxon>Spiralia</taxon>
        <taxon>Lophotrochozoa</taxon>
        <taxon>Mollusca</taxon>
        <taxon>Gastropoda</taxon>
        <taxon>Patellogastropoda</taxon>
        <taxon>Lottioidea</taxon>
        <taxon>Lottiidae</taxon>
        <taxon>Lottia</taxon>
    </lineage>
</organism>
<dbReference type="InterPro" id="IPR055412">
    <property type="entry name" value="UVB_sens_C"/>
</dbReference>
<evidence type="ECO:0000256" key="4">
    <source>
        <dbReference type="ARBA" id="ARBA00022989"/>
    </source>
</evidence>
<proteinExistence type="inferred from homology"/>
<dbReference type="PANTHER" id="PTHR12770">
    <property type="entry name" value="RUS1 FAMILY PROTEIN C16ORF58"/>
    <property type="match status" value="1"/>
</dbReference>
<feature type="transmembrane region" description="Helical" evidence="6">
    <location>
        <begin position="189"/>
        <end position="214"/>
    </location>
</feature>
<dbReference type="OMA" id="VAVQWII"/>
<dbReference type="EMBL" id="KB201304">
    <property type="protein sequence ID" value="ESO97865.1"/>
    <property type="molecule type" value="Genomic_DNA"/>
</dbReference>
<dbReference type="InterPro" id="IPR006968">
    <property type="entry name" value="RUS_fam"/>
</dbReference>
<evidence type="ECO:0000313" key="9">
    <source>
        <dbReference type="EMBL" id="ESO97865.1"/>
    </source>
</evidence>
<dbReference type="GO" id="GO:0016020">
    <property type="term" value="C:membrane"/>
    <property type="evidence" value="ECO:0007669"/>
    <property type="project" value="UniProtKB-SubCell"/>
</dbReference>
<feature type="domain" description="Protein root UVB sensitive/RUS" evidence="7">
    <location>
        <begin position="71"/>
        <end position="232"/>
    </location>
</feature>
<dbReference type="PANTHER" id="PTHR12770:SF31">
    <property type="entry name" value="RUS FAMILY MEMBER 1"/>
    <property type="match status" value="1"/>
</dbReference>
<keyword evidence="10" id="KW-1185">Reference proteome</keyword>
<evidence type="ECO:0000256" key="5">
    <source>
        <dbReference type="ARBA" id="ARBA00023136"/>
    </source>
</evidence>
<dbReference type="InterPro" id="IPR054549">
    <property type="entry name" value="UVB_sens_RUS_dom"/>
</dbReference>
<keyword evidence="5 6" id="KW-0472">Membrane</keyword>
<dbReference type="Proteomes" id="UP000030746">
    <property type="component" value="Unassembled WGS sequence"/>
</dbReference>
<dbReference type="AlphaFoldDB" id="V4ASQ0"/>
<keyword evidence="3 6" id="KW-0812">Transmembrane</keyword>
<comment type="similarity">
    <text evidence="2">Belongs to the RUS1 family.</text>
</comment>
<keyword evidence="4 6" id="KW-1133">Transmembrane helix</keyword>
<evidence type="ECO:0000259" key="7">
    <source>
        <dbReference type="Pfam" id="PF04884"/>
    </source>
</evidence>
<dbReference type="Pfam" id="PF04884">
    <property type="entry name" value="UVB_sens_prot"/>
    <property type="match status" value="1"/>
</dbReference>
<evidence type="ECO:0000256" key="2">
    <source>
        <dbReference type="ARBA" id="ARBA00007558"/>
    </source>
</evidence>
<reference evidence="9 10" key="1">
    <citation type="journal article" date="2013" name="Nature">
        <title>Insights into bilaterian evolution from three spiralian genomes.</title>
        <authorList>
            <person name="Simakov O."/>
            <person name="Marletaz F."/>
            <person name="Cho S.J."/>
            <person name="Edsinger-Gonzales E."/>
            <person name="Havlak P."/>
            <person name="Hellsten U."/>
            <person name="Kuo D.H."/>
            <person name="Larsson T."/>
            <person name="Lv J."/>
            <person name="Arendt D."/>
            <person name="Savage R."/>
            <person name="Osoegawa K."/>
            <person name="de Jong P."/>
            <person name="Grimwood J."/>
            <person name="Chapman J.A."/>
            <person name="Shapiro H."/>
            <person name="Aerts A."/>
            <person name="Otillar R.P."/>
            <person name="Terry A.Y."/>
            <person name="Boore J.L."/>
            <person name="Grigoriev I.V."/>
            <person name="Lindberg D.R."/>
            <person name="Seaver E.C."/>
            <person name="Weisblat D.A."/>
            <person name="Putnam N.H."/>
            <person name="Rokhsar D.S."/>
        </authorList>
    </citation>
    <scope>NUCLEOTIDE SEQUENCE [LARGE SCALE GENOMIC DNA]</scope>
</reference>
<evidence type="ECO:0000256" key="3">
    <source>
        <dbReference type="ARBA" id="ARBA00022692"/>
    </source>
</evidence>
<sequence length="475" mass="54214">MRPVLFRERYGSSLVKKEYSTNVDGTVDIDDKSPKLTSVSNFFRSVFLPQGYPESVSSDYFIYQLWDTIQSNGTGMIGRIGFAWLKGSNLDCDAKRWRLFADILNDFAIFLEILAPNFKPFFTPIVCTAGSIVGVAGGATRAALTQHQARRNNMADVSAKDGSQETLVNLAALVCSLILVPMVTGKDLIIWTLFILFTFLHLFANYSAVTNVVMETLNQNRLHFLVKSYLHHGIIENTQSVNYKEPVLWSLRRKFQVRLGVSVGKICKTYKDIQLMESLYKNTYYMLGLNLQKGEINIVLNENSTQQDQLEACYHAEVLEVIYSLKTTDIQIKQYEFKDIIDGFDEENLHKILQQSLVLVRRSFKGFIENLNNENWRTDIALLCADEWRARDAYKKQRGTEEILTDVGYFFQTMKILQGMTNFCQIYMLRKMKQVADGLVKMQKACIALTPIIPICVNTFDPRSRDNPGLSDSQG</sequence>
<comment type="subcellular location">
    <subcellularLocation>
        <location evidence="1">Membrane</location>
    </subcellularLocation>
</comment>
<evidence type="ECO:0000259" key="8">
    <source>
        <dbReference type="Pfam" id="PF24160"/>
    </source>
</evidence>
<dbReference type="OrthoDB" id="364779at2759"/>
<feature type="domain" description="Root UVB sensitive protein C-terminal" evidence="8">
    <location>
        <begin position="237"/>
        <end position="390"/>
    </location>
</feature>
<protein>
    <submittedName>
        <fullName evidence="9">Uncharacterized protein</fullName>
    </submittedName>
</protein>
<gene>
    <name evidence="9" type="ORF">LOTGIDRAFT_152971</name>
</gene>
<feature type="transmembrane region" description="Helical" evidence="6">
    <location>
        <begin position="165"/>
        <end position="183"/>
    </location>
</feature>
<evidence type="ECO:0000313" key="10">
    <source>
        <dbReference type="Proteomes" id="UP000030746"/>
    </source>
</evidence>
<dbReference type="GeneID" id="20235824"/>
<dbReference type="Pfam" id="PF24160">
    <property type="entry name" value="UVB_sens_C"/>
    <property type="match status" value="1"/>
</dbReference>
<name>V4ASQ0_LOTGI</name>
<dbReference type="RefSeq" id="XP_009051706.1">
    <property type="nucleotide sequence ID" value="XM_009053458.1"/>
</dbReference>
<dbReference type="KEGG" id="lgi:LOTGIDRAFT_152971"/>
<accession>V4ASQ0</accession>
<evidence type="ECO:0000256" key="6">
    <source>
        <dbReference type="SAM" id="Phobius"/>
    </source>
</evidence>
<feature type="transmembrane region" description="Helical" evidence="6">
    <location>
        <begin position="121"/>
        <end position="144"/>
    </location>
</feature>
<dbReference type="CTD" id="20235824"/>